<proteinExistence type="predicted"/>
<feature type="region of interest" description="Disordered" evidence="1">
    <location>
        <begin position="369"/>
        <end position="459"/>
    </location>
</feature>
<evidence type="ECO:0000256" key="1">
    <source>
        <dbReference type="SAM" id="MobiDB-lite"/>
    </source>
</evidence>
<feature type="compositionally biased region" description="Acidic residues" evidence="1">
    <location>
        <begin position="374"/>
        <end position="457"/>
    </location>
</feature>
<comment type="caution">
    <text evidence="2">The sequence shown here is derived from an EMBL/GenBank/DDBJ whole genome shotgun (WGS) entry which is preliminary data.</text>
</comment>
<dbReference type="Proteomes" id="UP001521785">
    <property type="component" value="Unassembled WGS sequence"/>
</dbReference>
<evidence type="ECO:0000313" key="3">
    <source>
        <dbReference type="Proteomes" id="UP001521785"/>
    </source>
</evidence>
<accession>A0ABR3S1F5</accession>
<evidence type="ECO:0000313" key="2">
    <source>
        <dbReference type="EMBL" id="KAL1610516.1"/>
    </source>
</evidence>
<sequence length="485" mass="56548">MSANRLRPTRASAERAREEALWAQMMDAIDNEDPTETVLVYYDLYEILRQRILDEFQWVYNGESFVGEDEWLRDEGLENAQEYRSAPRRRVSLRREVREDGNLSQGARSAMVERFDLIDQQEVLNLIHRQSQAYTTPNSDMSHLGRVFWYTRAVDLVDRIDNEELRNAVNSMQAYNDGISYDFEPVQPVGQIYRARIERILRDIVHEWSLPHANAFWSQGMFNRDRFLPPPAGHPERGPTLYPDLNRADMIFWDPLLLETLRLLARNMGDLDPAEQGNWTPRMLEYLDEESDGSGTLHVLFFLRAAIDNRLNADATDMRRWLTYDDVRHALNVLGVPGHNWDAELNAIGRRYYSHNDWPEGHEWEYNGELDERLEQEDQVPEEEEEEGEDQDPEEDDQDPEPDEGGGDREEGEGEGEETEEEDTEEEEEEEDTEEEEEEEDTEEEDTEEEEGEEAEDGVLRAVEIDFVVLGFDGLVVATYISVLM</sequence>
<name>A0ABR3S1F5_9PLEO</name>
<dbReference type="EMBL" id="JAKJXO020000002">
    <property type="protein sequence ID" value="KAL1610516.1"/>
    <property type="molecule type" value="Genomic_DNA"/>
</dbReference>
<gene>
    <name evidence="2" type="ORF">SLS60_002185</name>
</gene>
<reference evidence="2 3" key="1">
    <citation type="submission" date="2024-02" db="EMBL/GenBank/DDBJ databases">
        <title>De novo assembly and annotation of 12 fungi associated with fruit tree decline syndrome in Ontario, Canada.</title>
        <authorList>
            <person name="Sulman M."/>
            <person name="Ellouze W."/>
            <person name="Ilyukhin E."/>
        </authorList>
    </citation>
    <scope>NUCLEOTIDE SEQUENCE [LARGE SCALE GENOMIC DNA]</scope>
    <source>
        <strain evidence="2 3">M42-189</strain>
    </source>
</reference>
<organism evidence="2 3">
    <name type="scientific">Paraconiothyrium brasiliense</name>
    <dbReference type="NCBI Taxonomy" id="300254"/>
    <lineage>
        <taxon>Eukaryota</taxon>
        <taxon>Fungi</taxon>
        <taxon>Dikarya</taxon>
        <taxon>Ascomycota</taxon>
        <taxon>Pezizomycotina</taxon>
        <taxon>Dothideomycetes</taxon>
        <taxon>Pleosporomycetidae</taxon>
        <taxon>Pleosporales</taxon>
        <taxon>Massarineae</taxon>
        <taxon>Didymosphaeriaceae</taxon>
        <taxon>Paraconiothyrium</taxon>
    </lineage>
</organism>
<protein>
    <submittedName>
        <fullName evidence="2">Uncharacterized protein</fullName>
    </submittedName>
</protein>
<keyword evidence="3" id="KW-1185">Reference proteome</keyword>